<dbReference type="PIRSF" id="PIRSF006386">
    <property type="entry name" value="HCCAis_GSTk"/>
    <property type="match status" value="1"/>
</dbReference>
<dbReference type="InterPro" id="IPR051924">
    <property type="entry name" value="GST_Kappa/NadH"/>
</dbReference>
<proteinExistence type="predicted"/>
<organism evidence="2">
    <name type="scientific">hydrothermal vent metagenome</name>
    <dbReference type="NCBI Taxonomy" id="652676"/>
    <lineage>
        <taxon>unclassified sequences</taxon>
        <taxon>metagenomes</taxon>
        <taxon>ecological metagenomes</taxon>
    </lineage>
</organism>
<name>A0A3B0SEC2_9ZZZZ</name>
<accession>A0A3B0SEC2</accession>
<reference evidence="2" key="1">
    <citation type="submission" date="2018-06" db="EMBL/GenBank/DDBJ databases">
        <authorList>
            <person name="Zhirakovskaya E."/>
        </authorList>
    </citation>
    <scope>NUCLEOTIDE SEQUENCE</scope>
</reference>
<feature type="domain" description="DSBA-like thioredoxin" evidence="1">
    <location>
        <begin position="6"/>
        <end position="204"/>
    </location>
</feature>
<gene>
    <name evidence="2" type="ORF">MNBD_ALPHA06-2187</name>
</gene>
<dbReference type="Gene3D" id="3.40.30.10">
    <property type="entry name" value="Glutaredoxin"/>
    <property type="match status" value="1"/>
</dbReference>
<protein>
    <recommendedName>
        <fullName evidence="1">DSBA-like thioredoxin domain-containing protein</fullName>
    </recommendedName>
</protein>
<dbReference type="SUPFAM" id="SSF52833">
    <property type="entry name" value="Thioredoxin-like"/>
    <property type="match status" value="1"/>
</dbReference>
<dbReference type="PANTHER" id="PTHR42943:SF2">
    <property type="entry name" value="GLUTATHIONE S-TRANSFERASE KAPPA 1"/>
    <property type="match status" value="1"/>
</dbReference>
<dbReference type="EMBL" id="UOEE01000339">
    <property type="protein sequence ID" value="VAW02413.1"/>
    <property type="molecule type" value="Genomic_DNA"/>
</dbReference>
<evidence type="ECO:0000313" key="2">
    <source>
        <dbReference type="EMBL" id="VAW02413.1"/>
    </source>
</evidence>
<dbReference type="InterPro" id="IPR036249">
    <property type="entry name" value="Thioredoxin-like_sf"/>
</dbReference>
<sequence length="215" mass="24384">MSFCFDVFWSFRSPYSYLATPQLYAITREYDVTCRFRPVFPLAVRVEDFFKTVNPLWPGYIMHDLPREAERLGMDIQWPEPDPIVQDFATLQVAKEQPYITRLTRLGVAAERLGKGLAFANAASARIWGGVKNWDQGTVLAEAAAEAGLDFAALETILDQDASGLDREITQNETEQTTAGHWGVPLMVFDGEPFFGQDRVQSLLWRMQQKGLQAR</sequence>
<dbReference type="InterPro" id="IPR001853">
    <property type="entry name" value="DSBA-like_thioredoxin_dom"/>
</dbReference>
<dbReference type="GO" id="GO:0016491">
    <property type="term" value="F:oxidoreductase activity"/>
    <property type="evidence" value="ECO:0007669"/>
    <property type="project" value="InterPro"/>
</dbReference>
<dbReference type="PANTHER" id="PTHR42943">
    <property type="entry name" value="GLUTATHIONE S-TRANSFERASE KAPPA"/>
    <property type="match status" value="1"/>
</dbReference>
<dbReference type="InterPro" id="IPR014440">
    <property type="entry name" value="HCCAis_GSTk"/>
</dbReference>
<dbReference type="Pfam" id="PF01323">
    <property type="entry name" value="DSBA"/>
    <property type="match status" value="1"/>
</dbReference>
<evidence type="ECO:0000259" key="1">
    <source>
        <dbReference type="Pfam" id="PF01323"/>
    </source>
</evidence>
<dbReference type="AlphaFoldDB" id="A0A3B0SEC2"/>